<feature type="domain" description="Fe2OG dioxygenase" evidence="1">
    <location>
        <begin position="88"/>
        <end position="189"/>
    </location>
</feature>
<dbReference type="Gene3D" id="2.60.120.590">
    <property type="entry name" value="Alpha-ketoglutarate-dependent dioxygenase AlkB-like"/>
    <property type="match status" value="1"/>
</dbReference>
<organism evidence="2 3">
    <name type="scientific">Paraglomus occultum</name>
    <dbReference type="NCBI Taxonomy" id="144539"/>
    <lineage>
        <taxon>Eukaryota</taxon>
        <taxon>Fungi</taxon>
        <taxon>Fungi incertae sedis</taxon>
        <taxon>Mucoromycota</taxon>
        <taxon>Glomeromycotina</taxon>
        <taxon>Glomeromycetes</taxon>
        <taxon>Paraglomerales</taxon>
        <taxon>Paraglomeraceae</taxon>
        <taxon>Paraglomus</taxon>
    </lineage>
</organism>
<sequence>MSTGSIDGLRVIENFITLEEESELINEIDKREWGGNGLPPNPEMKRRSQHYGYEFSYRYRNARYMGPLPSMLSFILSRLVSEDIVATPPDMCTVNEYNLKQGIMPHTDVVSLFGPTILSLSLLSPCLMRFEKEGEDEIKVLLPQRSLLVMAKSSRFDYKHSISKDEIEYLGDQKIVRGRRVSLTFRNIIKEGLN</sequence>
<comment type="caution">
    <text evidence="2">The sequence shown here is derived from an EMBL/GenBank/DDBJ whole genome shotgun (WGS) entry which is preliminary data.</text>
</comment>
<keyword evidence="3" id="KW-1185">Reference proteome</keyword>
<dbReference type="PANTHER" id="PTHR12463">
    <property type="entry name" value="OXYGENASE-RELATED"/>
    <property type="match status" value="1"/>
</dbReference>
<accession>A0A9N8WRJ4</accession>
<dbReference type="GO" id="GO:0032451">
    <property type="term" value="F:demethylase activity"/>
    <property type="evidence" value="ECO:0007669"/>
    <property type="project" value="TreeGrafter"/>
</dbReference>
<dbReference type="PANTHER" id="PTHR12463:SF1">
    <property type="entry name" value="2-OXOGLUTARATE AND FE-DEPENDENT OXYGENASE FAMILY PROTEIN"/>
    <property type="match status" value="1"/>
</dbReference>
<dbReference type="SUPFAM" id="SSF51197">
    <property type="entry name" value="Clavaminate synthase-like"/>
    <property type="match status" value="1"/>
</dbReference>
<dbReference type="Proteomes" id="UP000789572">
    <property type="component" value="Unassembled WGS sequence"/>
</dbReference>
<dbReference type="PROSITE" id="PS51471">
    <property type="entry name" value="FE2OG_OXY"/>
    <property type="match status" value="1"/>
</dbReference>
<name>A0A9N8WRJ4_9GLOM</name>
<proteinExistence type="predicted"/>
<evidence type="ECO:0000313" key="2">
    <source>
        <dbReference type="EMBL" id="CAG8492396.1"/>
    </source>
</evidence>
<dbReference type="AlphaFoldDB" id="A0A9N8WRJ4"/>
<evidence type="ECO:0000313" key="3">
    <source>
        <dbReference type="Proteomes" id="UP000789572"/>
    </source>
</evidence>
<dbReference type="InterPro" id="IPR027450">
    <property type="entry name" value="AlkB-like"/>
</dbReference>
<dbReference type="OrthoDB" id="271595at2759"/>
<dbReference type="InterPro" id="IPR037151">
    <property type="entry name" value="AlkB-like_sf"/>
</dbReference>
<reference evidence="2" key="1">
    <citation type="submission" date="2021-06" db="EMBL/GenBank/DDBJ databases">
        <authorList>
            <person name="Kallberg Y."/>
            <person name="Tangrot J."/>
            <person name="Rosling A."/>
        </authorList>
    </citation>
    <scope>NUCLEOTIDE SEQUENCE</scope>
    <source>
        <strain evidence="2">IA702</strain>
    </source>
</reference>
<dbReference type="Pfam" id="PF13532">
    <property type="entry name" value="2OG-FeII_Oxy_2"/>
    <property type="match status" value="1"/>
</dbReference>
<evidence type="ECO:0000259" key="1">
    <source>
        <dbReference type="PROSITE" id="PS51471"/>
    </source>
</evidence>
<gene>
    <name evidence="2" type="ORF">POCULU_LOCUS2145</name>
</gene>
<dbReference type="InterPro" id="IPR005123">
    <property type="entry name" value="Oxoglu/Fe-dep_dioxygenase_dom"/>
</dbReference>
<protein>
    <submittedName>
        <fullName evidence="2">10533_t:CDS:1</fullName>
    </submittedName>
</protein>
<dbReference type="GO" id="GO:0070988">
    <property type="term" value="P:demethylation"/>
    <property type="evidence" value="ECO:0007669"/>
    <property type="project" value="InterPro"/>
</dbReference>
<dbReference type="InterPro" id="IPR032857">
    <property type="entry name" value="ALKBH4"/>
</dbReference>
<dbReference type="GO" id="GO:0016491">
    <property type="term" value="F:oxidoreductase activity"/>
    <property type="evidence" value="ECO:0007669"/>
    <property type="project" value="TreeGrafter"/>
</dbReference>
<dbReference type="EMBL" id="CAJVPJ010000187">
    <property type="protein sequence ID" value="CAG8492396.1"/>
    <property type="molecule type" value="Genomic_DNA"/>
</dbReference>